<protein>
    <recommendedName>
        <fullName evidence="3">N-acetyltransferase domain-containing protein</fullName>
    </recommendedName>
</protein>
<name>S0NZ79_9ENTE</name>
<dbReference type="PANTHER" id="PTHR43877:SF2">
    <property type="entry name" value="AMINOALKYLPHOSPHONATE N-ACETYLTRANSFERASE-RELATED"/>
    <property type="match status" value="1"/>
</dbReference>
<keyword evidence="1" id="KW-0808">Transferase</keyword>
<dbReference type="GO" id="GO:0016747">
    <property type="term" value="F:acyltransferase activity, transferring groups other than amino-acyl groups"/>
    <property type="evidence" value="ECO:0007669"/>
    <property type="project" value="InterPro"/>
</dbReference>
<dbReference type="Proteomes" id="UP000014136">
    <property type="component" value="Unassembled WGS sequence"/>
</dbReference>
<feature type="domain" description="N-acetyltransferase" evidence="3">
    <location>
        <begin position="4"/>
        <end position="154"/>
    </location>
</feature>
<dbReference type="InterPro" id="IPR000182">
    <property type="entry name" value="GNAT_dom"/>
</dbReference>
<dbReference type="PATRIC" id="fig|1139996.3.peg.1636"/>
<keyword evidence="2" id="KW-0012">Acyltransferase</keyword>
<gene>
    <name evidence="4" type="ORF">OMQ_01649</name>
</gene>
<dbReference type="Gene3D" id="3.40.630.30">
    <property type="match status" value="1"/>
</dbReference>
<dbReference type="SUPFAM" id="SSF55729">
    <property type="entry name" value="Acyl-CoA N-acyltransferases (Nat)"/>
    <property type="match status" value="1"/>
</dbReference>
<evidence type="ECO:0000256" key="1">
    <source>
        <dbReference type="ARBA" id="ARBA00022679"/>
    </source>
</evidence>
<dbReference type="Pfam" id="PF00583">
    <property type="entry name" value="Acetyltransf_1"/>
    <property type="match status" value="1"/>
</dbReference>
<dbReference type="InterPro" id="IPR016181">
    <property type="entry name" value="Acyl_CoA_acyltransferase"/>
</dbReference>
<evidence type="ECO:0000259" key="3">
    <source>
        <dbReference type="PROSITE" id="PS51186"/>
    </source>
</evidence>
<dbReference type="STRING" id="41997.RV16_GL000775"/>
<dbReference type="eggNOG" id="COG0456">
    <property type="taxonomic scope" value="Bacteria"/>
</dbReference>
<dbReference type="HOGENOM" id="CLU_013985_11_9_9"/>
<dbReference type="PROSITE" id="PS51186">
    <property type="entry name" value="GNAT"/>
    <property type="match status" value="1"/>
</dbReference>
<keyword evidence="5" id="KW-1185">Reference proteome</keyword>
<reference evidence="4 5" key="1">
    <citation type="submission" date="2013-03" db="EMBL/GenBank/DDBJ databases">
        <title>The Genome Sequence of Enterococcus saccharolyticus ATCC_43076 (Illumina only assembly).</title>
        <authorList>
            <consortium name="The Broad Institute Genomics Platform"/>
            <consortium name="The Broad Institute Genome Sequencing Center for Infectious Disease"/>
            <person name="Earl A."/>
            <person name="Russ C."/>
            <person name="Gilmore M."/>
            <person name="Surin D."/>
            <person name="Walker B."/>
            <person name="Young S."/>
            <person name="Zeng Q."/>
            <person name="Gargeya S."/>
            <person name="Fitzgerald M."/>
            <person name="Haas B."/>
            <person name="Abouelleil A."/>
            <person name="Allen A.W."/>
            <person name="Alvarado L."/>
            <person name="Arachchi H.M."/>
            <person name="Berlin A.M."/>
            <person name="Chapman S.B."/>
            <person name="Gainer-Dewar J."/>
            <person name="Goldberg J."/>
            <person name="Griggs A."/>
            <person name="Gujja S."/>
            <person name="Hansen M."/>
            <person name="Howarth C."/>
            <person name="Imamovic A."/>
            <person name="Ireland A."/>
            <person name="Larimer J."/>
            <person name="McCowan C."/>
            <person name="Murphy C."/>
            <person name="Pearson M."/>
            <person name="Poon T.W."/>
            <person name="Priest M."/>
            <person name="Roberts A."/>
            <person name="Saif S."/>
            <person name="Shea T."/>
            <person name="Sisk P."/>
            <person name="Sykes S."/>
            <person name="Wortman J."/>
            <person name="Nusbaum C."/>
            <person name="Birren B."/>
        </authorList>
    </citation>
    <scope>NUCLEOTIDE SEQUENCE [LARGE SCALE GENOMIC DNA]</scope>
    <source>
        <strain evidence="4 5">ATCC 43076</strain>
    </source>
</reference>
<accession>S0NZ79</accession>
<dbReference type="OrthoDB" id="9794566at2"/>
<dbReference type="CDD" id="cd04301">
    <property type="entry name" value="NAT_SF"/>
    <property type="match status" value="1"/>
</dbReference>
<dbReference type="AlphaFoldDB" id="S0NZ79"/>
<evidence type="ECO:0000313" key="5">
    <source>
        <dbReference type="Proteomes" id="UP000014136"/>
    </source>
</evidence>
<dbReference type="RefSeq" id="WP_016175440.1">
    <property type="nucleotide sequence ID" value="NZ_KE136389.1"/>
</dbReference>
<dbReference type="EMBL" id="AHYT01000006">
    <property type="protein sequence ID" value="EOT28500.1"/>
    <property type="molecule type" value="Genomic_DNA"/>
</dbReference>
<sequence>MEQVEIVFYEEKYLADFKRLGYEWLEKYVTVEPEDVKILNAPKEIILDNGGFIFFAKYKQEIVGTVSLIRVDDHTFELAKLAVTEKYKGLKLGNLLMETAIQTAKKQQAEKIILYTDHKLPTALLLYKKFGFQEIPMVNNKYLDSDIMMSLQLD</sequence>
<proteinExistence type="predicted"/>
<evidence type="ECO:0000256" key="2">
    <source>
        <dbReference type="ARBA" id="ARBA00023315"/>
    </source>
</evidence>
<dbReference type="PANTHER" id="PTHR43877">
    <property type="entry name" value="AMINOALKYLPHOSPHONATE N-ACETYLTRANSFERASE-RELATED-RELATED"/>
    <property type="match status" value="1"/>
</dbReference>
<comment type="caution">
    <text evidence="4">The sequence shown here is derived from an EMBL/GenBank/DDBJ whole genome shotgun (WGS) entry which is preliminary data.</text>
</comment>
<dbReference type="InterPro" id="IPR050832">
    <property type="entry name" value="Bact_Acetyltransf"/>
</dbReference>
<evidence type="ECO:0000313" key="4">
    <source>
        <dbReference type="EMBL" id="EOT28500.1"/>
    </source>
</evidence>
<organism evidence="4 5">
    <name type="scientific">Enterococcus saccharolyticus subsp. saccharolyticus ATCC 43076</name>
    <dbReference type="NCBI Taxonomy" id="1139996"/>
    <lineage>
        <taxon>Bacteria</taxon>
        <taxon>Bacillati</taxon>
        <taxon>Bacillota</taxon>
        <taxon>Bacilli</taxon>
        <taxon>Lactobacillales</taxon>
        <taxon>Enterococcaceae</taxon>
        <taxon>Enterococcus</taxon>
    </lineage>
</organism>